<dbReference type="EMBL" id="CADCXV010001427">
    <property type="protein sequence ID" value="CAB0044340.1"/>
    <property type="molecule type" value="Genomic_DNA"/>
</dbReference>
<protein>
    <submittedName>
        <fullName evidence="1">Uncharacterized protein</fullName>
    </submittedName>
</protein>
<dbReference type="Proteomes" id="UP000479190">
    <property type="component" value="Unassembled WGS sequence"/>
</dbReference>
<name>A0A6H5J749_9HYME</name>
<keyword evidence="2" id="KW-1185">Reference proteome</keyword>
<gene>
    <name evidence="1" type="ORF">TBRA_LOCUS15928</name>
</gene>
<dbReference type="AlphaFoldDB" id="A0A6H5J749"/>
<accession>A0A6H5J749</accession>
<organism evidence="1 2">
    <name type="scientific">Trichogramma brassicae</name>
    <dbReference type="NCBI Taxonomy" id="86971"/>
    <lineage>
        <taxon>Eukaryota</taxon>
        <taxon>Metazoa</taxon>
        <taxon>Ecdysozoa</taxon>
        <taxon>Arthropoda</taxon>
        <taxon>Hexapoda</taxon>
        <taxon>Insecta</taxon>
        <taxon>Pterygota</taxon>
        <taxon>Neoptera</taxon>
        <taxon>Endopterygota</taxon>
        <taxon>Hymenoptera</taxon>
        <taxon>Apocrita</taxon>
        <taxon>Proctotrupomorpha</taxon>
        <taxon>Chalcidoidea</taxon>
        <taxon>Trichogrammatidae</taxon>
        <taxon>Trichogramma</taxon>
    </lineage>
</organism>
<proteinExistence type="predicted"/>
<evidence type="ECO:0000313" key="1">
    <source>
        <dbReference type="EMBL" id="CAB0044340.1"/>
    </source>
</evidence>
<evidence type="ECO:0000313" key="2">
    <source>
        <dbReference type="Proteomes" id="UP000479190"/>
    </source>
</evidence>
<reference evidence="1 2" key="1">
    <citation type="submission" date="2020-02" db="EMBL/GenBank/DDBJ databases">
        <authorList>
            <person name="Ferguson B K."/>
        </authorList>
    </citation>
    <scope>NUCLEOTIDE SEQUENCE [LARGE SCALE GENOMIC DNA]</scope>
</reference>
<dbReference type="OrthoDB" id="10665973at2759"/>
<sequence>MWTRASSKVVSPETFFYQYIRSLVRGTSKYFETIKCIEIDPNISHVYVLDVQTFHSLLTKIRSRVAANMLSATSTERCAHSTIASLLSNRLRIPVSGCLAVVRDYYICTRVLRTIFLFGIFWSWKIQRQWRLCKNSIRVDSFSNILNNNLRNVSDICKTTSETLSRSRRSKKASSSSTTSYSLLSTISPTDVSSLYITYIQQCPHRVQIISVRTPATSWRRQFQLRTDLVK</sequence>